<dbReference type="GeneID" id="87867527"/>
<reference evidence="1" key="2">
    <citation type="submission" date="2023-06" db="EMBL/GenBank/DDBJ databases">
        <authorList>
            <consortium name="Lawrence Berkeley National Laboratory"/>
            <person name="Haridas S."/>
            <person name="Hensen N."/>
            <person name="Bonometti L."/>
            <person name="Westerberg I."/>
            <person name="Brannstrom I.O."/>
            <person name="Guillou S."/>
            <person name="Cros-Aarteil S."/>
            <person name="Calhoun S."/>
            <person name="Kuo A."/>
            <person name="Mondo S."/>
            <person name="Pangilinan J."/>
            <person name="Riley R."/>
            <person name="Labutti K."/>
            <person name="Andreopoulos B."/>
            <person name="Lipzen A."/>
            <person name="Chen C."/>
            <person name="Yanf M."/>
            <person name="Daum C."/>
            <person name="Ng V."/>
            <person name="Clum A."/>
            <person name="Steindorff A."/>
            <person name="Ohm R."/>
            <person name="Martin F."/>
            <person name="Silar P."/>
            <person name="Natvig D."/>
            <person name="Lalanne C."/>
            <person name="Gautier V."/>
            <person name="Ament-Velasquez S.L."/>
            <person name="Kruys A."/>
            <person name="Hutchinson M.I."/>
            <person name="Powell A.J."/>
            <person name="Barry K."/>
            <person name="Miller A.N."/>
            <person name="Grigoriev I.V."/>
            <person name="Debuchy R."/>
            <person name="Gladieux P."/>
            <person name="Thoren M.H."/>
            <person name="Johannesson H."/>
        </authorList>
    </citation>
    <scope>NUCLEOTIDE SEQUENCE</scope>
    <source>
        <strain evidence="1">CBS 560.94</strain>
    </source>
</reference>
<name>A0AAE0JJK9_9PEZI</name>
<evidence type="ECO:0000313" key="2">
    <source>
        <dbReference type="Proteomes" id="UP001278500"/>
    </source>
</evidence>
<proteinExistence type="predicted"/>
<keyword evidence="2" id="KW-1185">Reference proteome</keyword>
<dbReference type="RefSeq" id="XP_062684160.1">
    <property type="nucleotide sequence ID" value="XM_062830373.1"/>
</dbReference>
<dbReference type="AlphaFoldDB" id="A0AAE0JJK9"/>
<dbReference type="Proteomes" id="UP001278500">
    <property type="component" value="Unassembled WGS sequence"/>
</dbReference>
<organism evidence="1 2">
    <name type="scientific">Neurospora tetraspora</name>
    <dbReference type="NCBI Taxonomy" id="94610"/>
    <lineage>
        <taxon>Eukaryota</taxon>
        <taxon>Fungi</taxon>
        <taxon>Dikarya</taxon>
        <taxon>Ascomycota</taxon>
        <taxon>Pezizomycotina</taxon>
        <taxon>Sordariomycetes</taxon>
        <taxon>Sordariomycetidae</taxon>
        <taxon>Sordariales</taxon>
        <taxon>Sordariaceae</taxon>
        <taxon>Neurospora</taxon>
    </lineage>
</organism>
<evidence type="ECO:0000313" key="1">
    <source>
        <dbReference type="EMBL" id="KAK3350865.1"/>
    </source>
</evidence>
<protein>
    <submittedName>
        <fullName evidence="1">Uncharacterized protein</fullName>
    </submittedName>
</protein>
<sequence>MVVVYALLPASPPGPSSSPPVLVLVLVHVAYGAGCDGTTAATQTLVCVLAWSTPGCFRERKFGSVGTMPGLFRSSKRGQGGAKKLTCDRFEARVSAGEAEKFRRPDQTGETGDKSQVQVQVHKFRSGRKKRSRNQKLWEWMEFVLAVKMNGLGGLFRNESTCKFYKPTMNPDRPAGRHGPEFELRVFNSFPVGEDAYDIGIGMDFRAVGS</sequence>
<dbReference type="EMBL" id="JAUEPP010000002">
    <property type="protein sequence ID" value="KAK3350865.1"/>
    <property type="molecule type" value="Genomic_DNA"/>
</dbReference>
<comment type="caution">
    <text evidence="1">The sequence shown here is derived from an EMBL/GenBank/DDBJ whole genome shotgun (WGS) entry which is preliminary data.</text>
</comment>
<accession>A0AAE0JJK9</accession>
<reference evidence="1" key="1">
    <citation type="journal article" date="2023" name="Mol. Phylogenet. Evol.">
        <title>Genome-scale phylogeny and comparative genomics of the fungal order Sordariales.</title>
        <authorList>
            <person name="Hensen N."/>
            <person name="Bonometti L."/>
            <person name="Westerberg I."/>
            <person name="Brannstrom I.O."/>
            <person name="Guillou S."/>
            <person name="Cros-Aarteil S."/>
            <person name="Calhoun S."/>
            <person name="Haridas S."/>
            <person name="Kuo A."/>
            <person name="Mondo S."/>
            <person name="Pangilinan J."/>
            <person name="Riley R."/>
            <person name="LaButti K."/>
            <person name="Andreopoulos B."/>
            <person name="Lipzen A."/>
            <person name="Chen C."/>
            <person name="Yan M."/>
            <person name="Daum C."/>
            <person name="Ng V."/>
            <person name="Clum A."/>
            <person name="Steindorff A."/>
            <person name="Ohm R.A."/>
            <person name="Martin F."/>
            <person name="Silar P."/>
            <person name="Natvig D.O."/>
            <person name="Lalanne C."/>
            <person name="Gautier V."/>
            <person name="Ament-Velasquez S.L."/>
            <person name="Kruys A."/>
            <person name="Hutchinson M.I."/>
            <person name="Powell A.J."/>
            <person name="Barry K."/>
            <person name="Miller A.N."/>
            <person name="Grigoriev I.V."/>
            <person name="Debuchy R."/>
            <person name="Gladieux P."/>
            <person name="Hiltunen Thoren M."/>
            <person name="Johannesson H."/>
        </authorList>
    </citation>
    <scope>NUCLEOTIDE SEQUENCE</scope>
    <source>
        <strain evidence="1">CBS 560.94</strain>
    </source>
</reference>
<gene>
    <name evidence="1" type="ORF">B0H65DRAFT_567678</name>
</gene>